<name>A0AAD9GFN7_BABDI</name>
<keyword evidence="2" id="KW-1185">Reference proteome</keyword>
<comment type="caution">
    <text evidence="1">The sequence shown here is derived from an EMBL/GenBank/DDBJ whole genome shotgun (WGS) entry which is preliminary data.</text>
</comment>
<dbReference type="Proteomes" id="UP001195914">
    <property type="component" value="Unassembled WGS sequence"/>
</dbReference>
<sequence length="300" mass="34238">MFLERYSQIGALRQAYPMLSPKWILSRRYHLPIRAIVGSSDCILEIFVPLTYPCKAAEVRLLNPIPHMWANIDGIIRCPEWLQSAPLLSVVENVLCQFRDYSGYTKNSKSENNTMNLESLYESSSPNPDDLDDRVKAICQNPPLEAFPVLVEADNDDVEHLLSNEDEQVKLLYSSQQLSRLLSELARVLRVNESIALSIISHASRKHKLLESVKEKMKVVEAMDLNANKVQEIQNKYRSAYKAHVDARISEIQHEISNIIEVSVTHVYTDTAHFGIHINAWSVYVSPLGVRRDGRLRCLI</sequence>
<accession>A0AAD9GFN7</accession>
<proteinExistence type="predicted"/>
<dbReference type="EMBL" id="JAHBMH010000033">
    <property type="protein sequence ID" value="KAK1937549.1"/>
    <property type="molecule type" value="Genomic_DNA"/>
</dbReference>
<evidence type="ECO:0000313" key="2">
    <source>
        <dbReference type="Proteomes" id="UP001195914"/>
    </source>
</evidence>
<reference evidence="1" key="1">
    <citation type="journal article" date="2014" name="Nucleic Acids Res.">
        <title>The evolutionary dynamics of variant antigen genes in Babesia reveal a history of genomic innovation underlying host-parasite interaction.</title>
        <authorList>
            <person name="Jackson A.P."/>
            <person name="Otto T.D."/>
            <person name="Darby A."/>
            <person name="Ramaprasad A."/>
            <person name="Xia D."/>
            <person name="Echaide I.E."/>
            <person name="Farber M."/>
            <person name="Gahlot S."/>
            <person name="Gamble J."/>
            <person name="Gupta D."/>
            <person name="Gupta Y."/>
            <person name="Jackson L."/>
            <person name="Malandrin L."/>
            <person name="Malas T.B."/>
            <person name="Moussa E."/>
            <person name="Nair M."/>
            <person name="Reid A.J."/>
            <person name="Sanders M."/>
            <person name="Sharma J."/>
            <person name="Tracey A."/>
            <person name="Quail M.A."/>
            <person name="Weir W."/>
            <person name="Wastling J.M."/>
            <person name="Hall N."/>
            <person name="Willadsen P."/>
            <person name="Lingelbach K."/>
            <person name="Shiels B."/>
            <person name="Tait A."/>
            <person name="Berriman M."/>
            <person name="Allred D.R."/>
            <person name="Pain A."/>
        </authorList>
    </citation>
    <scope>NUCLEOTIDE SEQUENCE</scope>
    <source>
        <strain evidence="1">1802A</strain>
    </source>
</reference>
<evidence type="ECO:0000313" key="1">
    <source>
        <dbReference type="EMBL" id="KAK1937549.1"/>
    </source>
</evidence>
<organism evidence="1 2">
    <name type="scientific">Babesia divergens</name>
    <dbReference type="NCBI Taxonomy" id="32595"/>
    <lineage>
        <taxon>Eukaryota</taxon>
        <taxon>Sar</taxon>
        <taxon>Alveolata</taxon>
        <taxon>Apicomplexa</taxon>
        <taxon>Aconoidasida</taxon>
        <taxon>Piroplasmida</taxon>
        <taxon>Babesiidae</taxon>
        <taxon>Babesia</taxon>
    </lineage>
</organism>
<reference evidence="1" key="2">
    <citation type="submission" date="2021-05" db="EMBL/GenBank/DDBJ databases">
        <authorList>
            <person name="Pain A."/>
        </authorList>
    </citation>
    <scope>NUCLEOTIDE SEQUENCE</scope>
    <source>
        <strain evidence="1">1802A</strain>
    </source>
</reference>
<gene>
    <name evidence="1" type="ORF">X943_002809</name>
</gene>
<dbReference type="AlphaFoldDB" id="A0AAD9GFN7"/>
<protein>
    <submittedName>
        <fullName evidence="1">Uncharacterized protein</fullName>
    </submittedName>
</protein>